<name>A0A918DVV0_9ACTN</name>
<reference evidence="2" key="1">
    <citation type="journal article" date="2014" name="Int. J. Syst. Evol. Microbiol.">
        <title>Complete genome sequence of Corynebacterium casei LMG S-19264T (=DSM 44701T), isolated from a smear-ripened cheese.</title>
        <authorList>
            <consortium name="US DOE Joint Genome Institute (JGI-PGF)"/>
            <person name="Walter F."/>
            <person name="Albersmeier A."/>
            <person name="Kalinowski J."/>
            <person name="Ruckert C."/>
        </authorList>
    </citation>
    <scope>NUCLEOTIDE SEQUENCE</scope>
    <source>
        <strain evidence="2">CGMCC 4.7201</strain>
    </source>
</reference>
<evidence type="ECO:0000313" key="3">
    <source>
        <dbReference type="Proteomes" id="UP000641932"/>
    </source>
</evidence>
<dbReference type="Proteomes" id="UP000641932">
    <property type="component" value="Unassembled WGS sequence"/>
</dbReference>
<sequence>MPTRSGPLRLLKSRRFSHSQQRSPTSERTATSDESAPDLTRSTAANYGNDGNQSRALPPSEARRRPAAVDDRSTPSHGSERCRFESCRGAPQVEVPTEITRAAAPSKSASDVLHRTVDEVRHHAVHEPARKRPVREAAKRTLKPVVENADKGPRQVTGLVHEVTGVSVPLPSHGGSGDGGTRPTPHHPRPEHPGHAEQSAPAGDEAHAVPAPIHQVGTADQAPIHHTVEQGTRDSARAQAPADTRFAPASGHASQSAVPSAGDLPAALPALPALPSAGALNL</sequence>
<feature type="region of interest" description="Disordered" evidence="1">
    <location>
        <begin position="1"/>
        <end position="111"/>
    </location>
</feature>
<feature type="region of interest" description="Disordered" evidence="1">
    <location>
        <begin position="166"/>
        <end position="204"/>
    </location>
</feature>
<feature type="region of interest" description="Disordered" evidence="1">
    <location>
        <begin position="230"/>
        <end position="269"/>
    </location>
</feature>
<reference evidence="2" key="2">
    <citation type="submission" date="2020-09" db="EMBL/GenBank/DDBJ databases">
        <authorList>
            <person name="Sun Q."/>
            <person name="Zhou Y."/>
        </authorList>
    </citation>
    <scope>NUCLEOTIDE SEQUENCE</scope>
    <source>
        <strain evidence="2">CGMCC 4.7201</strain>
    </source>
</reference>
<comment type="caution">
    <text evidence="2">The sequence shown here is derived from an EMBL/GenBank/DDBJ whole genome shotgun (WGS) entry which is preliminary data.</text>
</comment>
<feature type="compositionally biased region" description="Low complexity" evidence="1">
    <location>
        <begin position="259"/>
        <end position="269"/>
    </location>
</feature>
<protein>
    <submittedName>
        <fullName evidence="2">Uncharacterized protein</fullName>
    </submittedName>
</protein>
<gene>
    <name evidence="2" type="ORF">GCM10012280_23070</name>
</gene>
<feature type="compositionally biased region" description="Basic and acidic residues" evidence="1">
    <location>
        <begin position="61"/>
        <end position="86"/>
    </location>
</feature>
<keyword evidence="3" id="KW-1185">Reference proteome</keyword>
<dbReference type="EMBL" id="BMMS01000008">
    <property type="protein sequence ID" value="GGO86588.1"/>
    <property type="molecule type" value="Genomic_DNA"/>
</dbReference>
<accession>A0A918DVV0</accession>
<feature type="region of interest" description="Disordered" evidence="1">
    <location>
        <begin position="121"/>
        <end position="140"/>
    </location>
</feature>
<proteinExistence type="predicted"/>
<feature type="compositionally biased region" description="Basic and acidic residues" evidence="1">
    <location>
        <begin position="121"/>
        <end position="139"/>
    </location>
</feature>
<evidence type="ECO:0000256" key="1">
    <source>
        <dbReference type="SAM" id="MobiDB-lite"/>
    </source>
</evidence>
<evidence type="ECO:0000313" key="2">
    <source>
        <dbReference type="EMBL" id="GGO86588.1"/>
    </source>
</evidence>
<organism evidence="2 3">
    <name type="scientific">Wenjunlia tyrosinilytica</name>
    <dbReference type="NCBI Taxonomy" id="1544741"/>
    <lineage>
        <taxon>Bacteria</taxon>
        <taxon>Bacillati</taxon>
        <taxon>Actinomycetota</taxon>
        <taxon>Actinomycetes</taxon>
        <taxon>Kitasatosporales</taxon>
        <taxon>Streptomycetaceae</taxon>
        <taxon>Wenjunlia</taxon>
    </lineage>
</organism>
<dbReference type="AlphaFoldDB" id="A0A918DVV0"/>
<feature type="compositionally biased region" description="Polar residues" evidence="1">
    <location>
        <begin position="18"/>
        <end position="55"/>
    </location>
</feature>